<dbReference type="GO" id="GO:0004497">
    <property type="term" value="F:monooxygenase activity"/>
    <property type="evidence" value="ECO:0007669"/>
    <property type="project" value="UniProtKB-KW"/>
</dbReference>
<evidence type="ECO:0000256" key="3">
    <source>
        <dbReference type="ARBA" id="ARBA00010617"/>
    </source>
</evidence>
<dbReference type="SUPFAM" id="SSF48264">
    <property type="entry name" value="Cytochrome P450"/>
    <property type="match status" value="1"/>
</dbReference>
<gene>
    <name evidence="11" type="ORF">BDQ12DRAFT_766233</name>
</gene>
<evidence type="ECO:0000256" key="8">
    <source>
        <dbReference type="ARBA" id="ARBA00023033"/>
    </source>
</evidence>
<evidence type="ECO:0000256" key="1">
    <source>
        <dbReference type="ARBA" id="ARBA00001971"/>
    </source>
</evidence>
<dbReference type="InterPro" id="IPR036396">
    <property type="entry name" value="Cyt_P450_sf"/>
</dbReference>
<keyword evidence="8 10" id="KW-0503">Monooxygenase</keyword>
<dbReference type="InterPro" id="IPR017972">
    <property type="entry name" value="Cyt_P450_CS"/>
</dbReference>
<comment type="pathway">
    <text evidence="2">Secondary metabolite biosynthesis.</text>
</comment>
<dbReference type="PRINTS" id="PR00385">
    <property type="entry name" value="P450"/>
</dbReference>
<evidence type="ECO:0000313" key="12">
    <source>
        <dbReference type="Proteomes" id="UP000308652"/>
    </source>
</evidence>
<dbReference type="InterPro" id="IPR050364">
    <property type="entry name" value="Cytochrome_P450_fung"/>
</dbReference>
<keyword evidence="4 9" id="KW-0349">Heme</keyword>
<dbReference type="Proteomes" id="UP000308652">
    <property type="component" value="Unassembled WGS sequence"/>
</dbReference>
<dbReference type="AlphaFoldDB" id="A0A5C3LN80"/>
<protein>
    <submittedName>
        <fullName evidence="11">Cytochrome P450</fullName>
    </submittedName>
</protein>
<accession>A0A5C3LN80</accession>
<keyword evidence="6 10" id="KW-0560">Oxidoreductase</keyword>
<reference evidence="11 12" key="1">
    <citation type="journal article" date="2019" name="Nat. Ecol. Evol.">
        <title>Megaphylogeny resolves global patterns of mushroom evolution.</title>
        <authorList>
            <person name="Varga T."/>
            <person name="Krizsan K."/>
            <person name="Foldi C."/>
            <person name="Dima B."/>
            <person name="Sanchez-Garcia M."/>
            <person name="Sanchez-Ramirez S."/>
            <person name="Szollosi G.J."/>
            <person name="Szarkandi J.G."/>
            <person name="Papp V."/>
            <person name="Albert L."/>
            <person name="Andreopoulos W."/>
            <person name="Angelini C."/>
            <person name="Antonin V."/>
            <person name="Barry K.W."/>
            <person name="Bougher N.L."/>
            <person name="Buchanan P."/>
            <person name="Buyck B."/>
            <person name="Bense V."/>
            <person name="Catcheside P."/>
            <person name="Chovatia M."/>
            <person name="Cooper J."/>
            <person name="Damon W."/>
            <person name="Desjardin D."/>
            <person name="Finy P."/>
            <person name="Geml J."/>
            <person name="Haridas S."/>
            <person name="Hughes K."/>
            <person name="Justo A."/>
            <person name="Karasinski D."/>
            <person name="Kautmanova I."/>
            <person name="Kiss B."/>
            <person name="Kocsube S."/>
            <person name="Kotiranta H."/>
            <person name="LaButti K.M."/>
            <person name="Lechner B.E."/>
            <person name="Liimatainen K."/>
            <person name="Lipzen A."/>
            <person name="Lukacs Z."/>
            <person name="Mihaltcheva S."/>
            <person name="Morgado L.N."/>
            <person name="Niskanen T."/>
            <person name="Noordeloos M.E."/>
            <person name="Ohm R.A."/>
            <person name="Ortiz-Santana B."/>
            <person name="Ovrebo C."/>
            <person name="Racz N."/>
            <person name="Riley R."/>
            <person name="Savchenko A."/>
            <person name="Shiryaev A."/>
            <person name="Soop K."/>
            <person name="Spirin V."/>
            <person name="Szebenyi C."/>
            <person name="Tomsovsky M."/>
            <person name="Tulloss R.E."/>
            <person name="Uehling J."/>
            <person name="Grigoriev I.V."/>
            <person name="Vagvolgyi C."/>
            <person name="Papp T."/>
            <person name="Martin F.M."/>
            <person name="Miettinen O."/>
            <person name="Hibbett D.S."/>
            <person name="Nagy L.G."/>
        </authorList>
    </citation>
    <scope>NUCLEOTIDE SEQUENCE [LARGE SCALE GENOMIC DNA]</scope>
    <source>
        <strain evidence="11 12">CBS 166.37</strain>
    </source>
</reference>
<dbReference type="InterPro" id="IPR001128">
    <property type="entry name" value="Cyt_P450"/>
</dbReference>
<sequence length="335" mass="37092">MVGSVALSITYGIKVHPSNDPFIKLAERAVTGISEPLVAGAFLVDTIPILKYVPEWFPGAIFHKKTAKEVRSLPFIETQKEMAAGTVTPSLISLSLQESNDAENEEYLDRLRNVGTQVYLAAAETTASALGSFVLAMVCFPDIKVKAQQELDCVLKGRLPKHSDMESLPYLSAIVKEVLRWQVITPMGVPHLATEDDTYNGFHIPKNSVVTGNSWAILYNEADYPDPYSFRPERFLKDCEIDPSVKDPEEAAFGFGRRMCPGRHVAQSTLWLAAGCILAYFDLRKAVDSNGIEIEPNREYSVGAILQPLPFPCIIEPRSNDTEQLLRSTAKLMDV</sequence>
<dbReference type="PRINTS" id="PR00463">
    <property type="entry name" value="EP450I"/>
</dbReference>
<keyword evidence="5 9" id="KW-0479">Metal-binding</keyword>
<dbReference type="Gene3D" id="1.10.630.10">
    <property type="entry name" value="Cytochrome P450"/>
    <property type="match status" value="1"/>
</dbReference>
<comment type="cofactor">
    <cofactor evidence="1 9">
        <name>heme</name>
        <dbReference type="ChEBI" id="CHEBI:30413"/>
    </cofactor>
</comment>
<dbReference type="GO" id="GO:0016705">
    <property type="term" value="F:oxidoreductase activity, acting on paired donors, with incorporation or reduction of molecular oxygen"/>
    <property type="evidence" value="ECO:0007669"/>
    <property type="project" value="InterPro"/>
</dbReference>
<dbReference type="PANTHER" id="PTHR46300">
    <property type="entry name" value="P450, PUTATIVE (EUROFUNG)-RELATED-RELATED"/>
    <property type="match status" value="1"/>
</dbReference>
<keyword evidence="12" id="KW-1185">Reference proteome</keyword>
<comment type="similarity">
    <text evidence="3 10">Belongs to the cytochrome P450 family.</text>
</comment>
<evidence type="ECO:0000256" key="2">
    <source>
        <dbReference type="ARBA" id="ARBA00005179"/>
    </source>
</evidence>
<dbReference type="STRING" id="68775.A0A5C3LN80"/>
<keyword evidence="7 9" id="KW-0408">Iron</keyword>
<organism evidence="11 12">
    <name type="scientific">Crucibulum laeve</name>
    <dbReference type="NCBI Taxonomy" id="68775"/>
    <lineage>
        <taxon>Eukaryota</taxon>
        <taxon>Fungi</taxon>
        <taxon>Dikarya</taxon>
        <taxon>Basidiomycota</taxon>
        <taxon>Agaricomycotina</taxon>
        <taxon>Agaricomycetes</taxon>
        <taxon>Agaricomycetidae</taxon>
        <taxon>Agaricales</taxon>
        <taxon>Agaricineae</taxon>
        <taxon>Nidulariaceae</taxon>
        <taxon>Crucibulum</taxon>
    </lineage>
</organism>
<evidence type="ECO:0000313" key="11">
    <source>
        <dbReference type="EMBL" id="TFK33723.1"/>
    </source>
</evidence>
<evidence type="ECO:0000256" key="4">
    <source>
        <dbReference type="ARBA" id="ARBA00022617"/>
    </source>
</evidence>
<dbReference type="EMBL" id="ML213643">
    <property type="protein sequence ID" value="TFK33723.1"/>
    <property type="molecule type" value="Genomic_DNA"/>
</dbReference>
<name>A0A5C3LN80_9AGAR</name>
<evidence type="ECO:0000256" key="10">
    <source>
        <dbReference type="RuleBase" id="RU000461"/>
    </source>
</evidence>
<dbReference type="PANTHER" id="PTHR46300:SF7">
    <property type="entry name" value="P450, PUTATIVE (EUROFUNG)-RELATED"/>
    <property type="match status" value="1"/>
</dbReference>
<evidence type="ECO:0000256" key="5">
    <source>
        <dbReference type="ARBA" id="ARBA00022723"/>
    </source>
</evidence>
<feature type="binding site" description="axial binding residue" evidence="9">
    <location>
        <position position="260"/>
    </location>
    <ligand>
        <name>heme</name>
        <dbReference type="ChEBI" id="CHEBI:30413"/>
    </ligand>
    <ligandPart>
        <name>Fe</name>
        <dbReference type="ChEBI" id="CHEBI:18248"/>
    </ligandPart>
</feature>
<dbReference type="GO" id="GO:0020037">
    <property type="term" value="F:heme binding"/>
    <property type="evidence" value="ECO:0007669"/>
    <property type="project" value="InterPro"/>
</dbReference>
<evidence type="ECO:0000256" key="6">
    <source>
        <dbReference type="ARBA" id="ARBA00023002"/>
    </source>
</evidence>
<dbReference type="PROSITE" id="PS00086">
    <property type="entry name" value="CYTOCHROME_P450"/>
    <property type="match status" value="1"/>
</dbReference>
<dbReference type="OrthoDB" id="2789670at2759"/>
<evidence type="ECO:0000256" key="7">
    <source>
        <dbReference type="ARBA" id="ARBA00023004"/>
    </source>
</evidence>
<proteinExistence type="inferred from homology"/>
<evidence type="ECO:0000256" key="9">
    <source>
        <dbReference type="PIRSR" id="PIRSR602401-1"/>
    </source>
</evidence>
<dbReference type="GO" id="GO:0005506">
    <property type="term" value="F:iron ion binding"/>
    <property type="evidence" value="ECO:0007669"/>
    <property type="project" value="InterPro"/>
</dbReference>
<dbReference type="InterPro" id="IPR002401">
    <property type="entry name" value="Cyt_P450_E_grp-I"/>
</dbReference>
<dbReference type="Pfam" id="PF00067">
    <property type="entry name" value="p450"/>
    <property type="match status" value="1"/>
</dbReference>
<dbReference type="CDD" id="cd11065">
    <property type="entry name" value="CYP64-like"/>
    <property type="match status" value="1"/>
</dbReference>